<sequence>MDVKSRFQRPIDVVLRDDDRFIISHWRNREGEPHQGWGLHPDLAGFPDGEIQQWHVIAAPGHPFLKAVIDSVLTGIDGYTPRRAGVGWIGVLRLTGPIAYTRAIAPLLNSHPCRIVDNETVLRLEYSVLDQSDHQGLFKKHYTQNTDPIVIRRGLKRLLDLGYIKAKSFKGKLGSN</sequence>
<proteinExistence type="predicted"/>
<protein>
    <submittedName>
        <fullName evidence="1">Uncharacterized protein</fullName>
    </submittedName>
</protein>
<dbReference type="EMBL" id="CADCTR010001309">
    <property type="protein sequence ID" value="CAA9290350.1"/>
    <property type="molecule type" value="Genomic_DNA"/>
</dbReference>
<name>A0A6J4JXX6_9CHLR</name>
<dbReference type="Gene3D" id="3.90.550.20">
    <property type="match status" value="1"/>
</dbReference>
<evidence type="ECO:0000313" key="1">
    <source>
        <dbReference type="EMBL" id="CAA9290350.1"/>
    </source>
</evidence>
<organism evidence="1">
    <name type="scientific">uncultured Chloroflexia bacterium</name>
    <dbReference type="NCBI Taxonomy" id="1672391"/>
    <lineage>
        <taxon>Bacteria</taxon>
        <taxon>Bacillati</taxon>
        <taxon>Chloroflexota</taxon>
        <taxon>Chloroflexia</taxon>
        <taxon>environmental samples</taxon>
    </lineage>
</organism>
<gene>
    <name evidence="1" type="ORF">AVDCRST_MAG93-3841</name>
</gene>
<reference evidence="1" key="1">
    <citation type="submission" date="2020-02" db="EMBL/GenBank/DDBJ databases">
        <authorList>
            <person name="Meier V. D."/>
        </authorList>
    </citation>
    <scope>NUCLEOTIDE SEQUENCE</scope>
    <source>
        <strain evidence="1">AVDCRST_MAG93</strain>
    </source>
</reference>
<dbReference type="AlphaFoldDB" id="A0A6J4JXX6"/>
<accession>A0A6J4JXX6</accession>